<evidence type="ECO:0000256" key="1">
    <source>
        <dbReference type="ARBA" id="ARBA00004496"/>
    </source>
</evidence>
<dbReference type="InterPro" id="IPR000801">
    <property type="entry name" value="Esterase-like"/>
</dbReference>
<protein>
    <submittedName>
        <fullName evidence="6">Enterochelin esterase</fullName>
    </submittedName>
</protein>
<dbReference type="Gene3D" id="3.40.50.1820">
    <property type="entry name" value="alpha/beta hydrolase"/>
    <property type="match status" value="1"/>
</dbReference>
<keyword evidence="3" id="KW-0378">Hydrolase</keyword>
<dbReference type="AlphaFoldDB" id="A0A1G8H955"/>
<accession>A0A1G8H955</accession>
<dbReference type="Gene3D" id="2.60.40.10">
    <property type="entry name" value="Immunoglobulins"/>
    <property type="match status" value="1"/>
</dbReference>
<dbReference type="EMBL" id="FNDD01000047">
    <property type="protein sequence ID" value="SDI03198.1"/>
    <property type="molecule type" value="Genomic_DNA"/>
</dbReference>
<dbReference type="InterPro" id="IPR014756">
    <property type="entry name" value="Ig_E-set"/>
</dbReference>
<dbReference type="GO" id="GO:0006826">
    <property type="term" value="P:iron ion transport"/>
    <property type="evidence" value="ECO:0007669"/>
    <property type="project" value="InterPro"/>
</dbReference>
<dbReference type="PANTHER" id="PTHR48098:SF3">
    <property type="entry name" value="IRON(III) ENTEROBACTIN ESTERASE"/>
    <property type="match status" value="1"/>
</dbReference>
<reference evidence="6 7" key="1">
    <citation type="submission" date="2016-10" db="EMBL/GenBank/DDBJ databases">
        <authorList>
            <person name="de Groot N.N."/>
        </authorList>
    </citation>
    <scope>NUCLEOTIDE SEQUENCE [LARGE SCALE GENOMIC DNA]</scope>
    <source>
        <strain evidence="6 7">CGMCC 1.10228</strain>
    </source>
</reference>
<sequence length="505" mass="56162">MQKSITFTTHCEWKQYIDSPSYFRGSIRSDGDVQAVYLTDSNGKVLHHLLKTSEKEAQVFLYIEQPGHYTFHLVPVADASATVDISLQPLPLKSNQIVSPKLDIISPLLSAAAQEIAANNVLAETIFWQNVSKKGTPLIERDAAGQTVVTFLYQGDALTRNVLVLGTPYDGQAHLSHLSHSDIWFKSYVIPDSSRFSYRIAVNVPQLVENNWTEQYFAAFSTIRLDPKNRHATFGEADSQFGCASTLTLPSAPSDLMTLESGAPKGSVEGLQYHSDLLGNTRLVQIYQPHPIYPLSGDSPLLMVFDGSDYLTKVPTTVILDNLIAKGAIPPMRAVFIDTPSLKLRAAELTPNAQYAHFLATEFKPWLRSRFNITPNAKNTVLAGSSFGGLASMYIAFKYPEQFGKVLSQSGSFWWAPETRANVQQNWFAELVAQAPTQPIEIYMNAGLFEISPKSYEILDNNRHLVTTLKNKGYSVTFEELACGHDYFSWRATFAQGLIALFKTQ</sequence>
<dbReference type="STRING" id="861298.SAMN04488136_1477"/>
<dbReference type="GO" id="GO:0005737">
    <property type="term" value="C:cytoplasm"/>
    <property type="evidence" value="ECO:0007669"/>
    <property type="project" value="UniProtKB-SubCell"/>
</dbReference>
<comment type="similarity">
    <text evidence="4">Belongs to the Fes family.</text>
</comment>
<name>A0A1G8H955_9VIBR</name>
<evidence type="ECO:0000256" key="4">
    <source>
        <dbReference type="ARBA" id="ARBA00024201"/>
    </source>
</evidence>
<evidence type="ECO:0000259" key="5">
    <source>
        <dbReference type="Pfam" id="PF11806"/>
    </source>
</evidence>
<keyword evidence="7" id="KW-1185">Reference proteome</keyword>
<dbReference type="PANTHER" id="PTHR48098">
    <property type="entry name" value="ENTEROCHELIN ESTERASE-RELATED"/>
    <property type="match status" value="1"/>
</dbReference>
<dbReference type="RefSeq" id="WP_093279376.1">
    <property type="nucleotide sequence ID" value="NZ_FNDD01000047.1"/>
</dbReference>
<evidence type="ECO:0000256" key="3">
    <source>
        <dbReference type="ARBA" id="ARBA00022801"/>
    </source>
</evidence>
<proteinExistence type="inferred from homology"/>
<dbReference type="GO" id="GO:0005506">
    <property type="term" value="F:iron ion binding"/>
    <property type="evidence" value="ECO:0007669"/>
    <property type="project" value="InterPro"/>
</dbReference>
<keyword evidence="2" id="KW-0963">Cytoplasm</keyword>
<dbReference type="InterPro" id="IPR050583">
    <property type="entry name" value="Mycobacterial_A85_antigen"/>
</dbReference>
<dbReference type="InterPro" id="IPR013783">
    <property type="entry name" value="Ig-like_fold"/>
</dbReference>
<dbReference type="Pfam" id="PF11806">
    <property type="entry name" value="Enterochelin_N"/>
    <property type="match status" value="1"/>
</dbReference>
<dbReference type="GO" id="GO:0008849">
    <property type="term" value="F:enterochelin esterase activity"/>
    <property type="evidence" value="ECO:0007669"/>
    <property type="project" value="InterPro"/>
</dbReference>
<evidence type="ECO:0000313" key="7">
    <source>
        <dbReference type="Proteomes" id="UP000198854"/>
    </source>
</evidence>
<dbReference type="InterPro" id="IPR029058">
    <property type="entry name" value="AB_hydrolase_fold"/>
</dbReference>
<evidence type="ECO:0000313" key="6">
    <source>
        <dbReference type="EMBL" id="SDI03198.1"/>
    </source>
</evidence>
<organism evidence="6 7">
    <name type="scientific">Vibrio xiamenensis</name>
    <dbReference type="NCBI Taxonomy" id="861298"/>
    <lineage>
        <taxon>Bacteria</taxon>
        <taxon>Pseudomonadati</taxon>
        <taxon>Pseudomonadota</taxon>
        <taxon>Gammaproteobacteria</taxon>
        <taxon>Vibrionales</taxon>
        <taxon>Vibrionaceae</taxon>
        <taxon>Vibrio</taxon>
    </lineage>
</organism>
<dbReference type="SUPFAM" id="SSF81296">
    <property type="entry name" value="E set domains"/>
    <property type="match status" value="1"/>
</dbReference>
<comment type="subcellular location">
    <subcellularLocation>
        <location evidence="1">Cytoplasm</location>
    </subcellularLocation>
</comment>
<feature type="domain" description="Enterochelin esterase N-terminal" evidence="5">
    <location>
        <begin position="149"/>
        <end position="254"/>
    </location>
</feature>
<evidence type="ECO:0000256" key="2">
    <source>
        <dbReference type="ARBA" id="ARBA00022490"/>
    </source>
</evidence>
<dbReference type="OrthoDB" id="9775130at2"/>
<dbReference type="Pfam" id="PF00756">
    <property type="entry name" value="Esterase"/>
    <property type="match status" value="1"/>
</dbReference>
<gene>
    <name evidence="6" type="ORF">SAMN04488136_1477</name>
</gene>
<dbReference type="InterPro" id="IPR021764">
    <property type="entry name" value="Enterochelin_esterase_N"/>
</dbReference>
<dbReference type="Proteomes" id="UP000198854">
    <property type="component" value="Unassembled WGS sequence"/>
</dbReference>
<dbReference type="SUPFAM" id="SSF53474">
    <property type="entry name" value="alpha/beta-Hydrolases"/>
    <property type="match status" value="1"/>
</dbReference>